<comment type="caution">
    <text evidence="1">The sequence shown here is derived from an EMBL/GenBank/DDBJ whole genome shotgun (WGS) entry which is preliminary data.</text>
</comment>
<sequence>MLSRFPGEKDKSNLVIIIIGDRNTTYENELLRMLYHKSKHRLRNDCPVYGYHLANTDEIVQRYLLSSCTKYVDWMKGKDEKEEWMNAWRVTGISEAVLRDTTKTIVELLKGEGEVVKFDIPAEAV</sequence>
<accession>A0A437AGM9</accession>
<dbReference type="RefSeq" id="XP_067495847.1">
    <property type="nucleotide sequence ID" value="XM_067629869.1"/>
</dbReference>
<reference evidence="1 2" key="1">
    <citation type="submission" date="2019-01" db="EMBL/GenBank/DDBJ databases">
        <title>Intercellular communication is required for trap formation in the nematode-trapping fungus Duddingtonia flagrans.</title>
        <authorList>
            <person name="Youssar L."/>
            <person name="Wernet V."/>
            <person name="Hensel N."/>
            <person name="Hildebrandt H.-G."/>
            <person name="Fischer R."/>
        </authorList>
    </citation>
    <scope>NUCLEOTIDE SEQUENCE [LARGE SCALE GENOMIC DNA]</scope>
    <source>
        <strain evidence="1 2">CBS H-5679</strain>
    </source>
</reference>
<gene>
    <name evidence="1" type="ORF">DFL_001277</name>
</gene>
<name>A0A437AGM9_ARTFL</name>
<organism evidence="1 2">
    <name type="scientific">Arthrobotrys flagrans</name>
    <name type="common">Nematode-trapping fungus</name>
    <name type="synonym">Trichothecium flagrans</name>
    <dbReference type="NCBI Taxonomy" id="97331"/>
    <lineage>
        <taxon>Eukaryota</taxon>
        <taxon>Fungi</taxon>
        <taxon>Dikarya</taxon>
        <taxon>Ascomycota</taxon>
        <taxon>Pezizomycotina</taxon>
        <taxon>Orbiliomycetes</taxon>
        <taxon>Orbiliales</taxon>
        <taxon>Orbiliaceae</taxon>
        <taxon>Arthrobotrys</taxon>
    </lineage>
</organism>
<keyword evidence="2" id="KW-1185">Reference proteome</keyword>
<dbReference type="EMBL" id="SAEB01000001">
    <property type="protein sequence ID" value="RVD90303.1"/>
    <property type="molecule type" value="Genomic_DNA"/>
</dbReference>
<proteinExistence type="predicted"/>
<dbReference type="AlphaFoldDB" id="A0A437AGM9"/>
<evidence type="ECO:0000313" key="2">
    <source>
        <dbReference type="Proteomes" id="UP000283090"/>
    </source>
</evidence>
<protein>
    <submittedName>
        <fullName evidence="1">Uncharacterized protein</fullName>
    </submittedName>
</protein>
<evidence type="ECO:0000313" key="1">
    <source>
        <dbReference type="EMBL" id="RVD90303.1"/>
    </source>
</evidence>
<dbReference type="Proteomes" id="UP000283090">
    <property type="component" value="Unassembled WGS sequence"/>
</dbReference>
<dbReference type="GeneID" id="93583588"/>
<dbReference type="OrthoDB" id="5294078at2759"/>
<dbReference type="VEuPathDB" id="FungiDB:DFL_001277"/>